<dbReference type="EMBL" id="GBRH01160836">
    <property type="protein sequence ID" value="JAE37060.1"/>
    <property type="molecule type" value="Transcribed_RNA"/>
</dbReference>
<sequence>MDWITIHFSQKHFRYQMHHSSSRNISLPPVFDIRKDIQDDTKIEVMHQQFQSNR</sequence>
<accession>A0A0A9HIS7</accession>
<name>A0A0A9HIS7_ARUDO</name>
<dbReference type="AlphaFoldDB" id="A0A0A9HIS7"/>
<reference evidence="1" key="2">
    <citation type="journal article" date="2015" name="Data Brief">
        <title>Shoot transcriptome of the giant reed, Arundo donax.</title>
        <authorList>
            <person name="Barrero R.A."/>
            <person name="Guerrero F.D."/>
            <person name="Moolhuijzen P."/>
            <person name="Goolsby J.A."/>
            <person name="Tidwell J."/>
            <person name="Bellgard S.E."/>
            <person name="Bellgard M.I."/>
        </authorList>
    </citation>
    <scope>NUCLEOTIDE SEQUENCE</scope>
    <source>
        <tissue evidence="1">Shoot tissue taken approximately 20 cm above the soil surface</tissue>
    </source>
</reference>
<reference evidence="1" key="1">
    <citation type="submission" date="2014-09" db="EMBL/GenBank/DDBJ databases">
        <authorList>
            <person name="Magalhaes I.L.F."/>
            <person name="Oliveira U."/>
            <person name="Santos F.R."/>
            <person name="Vidigal T.H.D.A."/>
            <person name="Brescovit A.D."/>
            <person name="Santos A.J."/>
        </authorList>
    </citation>
    <scope>NUCLEOTIDE SEQUENCE</scope>
    <source>
        <tissue evidence="1">Shoot tissue taken approximately 20 cm above the soil surface</tissue>
    </source>
</reference>
<evidence type="ECO:0000313" key="1">
    <source>
        <dbReference type="EMBL" id="JAE37060.1"/>
    </source>
</evidence>
<protein>
    <submittedName>
        <fullName evidence="1">Uncharacterized protein</fullName>
    </submittedName>
</protein>
<proteinExistence type="predicted"/>
<organism evidence="1">
    <name type="scientific">Arundo donax</name>
    <name type="common">Giant reed</name>
    <name type="synonym">Donax arundinaceus</name>
    <dbReference type="NCBI Taxonomy" id="35708"/>
    <lineage>
        <taxon>Eukaryota</taxon>
        <taxon>Viridiplantae</taxon>
        <taxon>Streptophyta</taxon>
        <taxon>Embryophyta</taxon>
        <taxon>Tracheophyta</taxon>
        <taxon>Spermatophyta</taxon>
        <taxon>Magnoliopsida</taxon>
        <taxon>Liliopsida</taxon>
        <taxon>Poales</taxon>
        <taxon>Poaceae</taxon>
        <taxon>PACMAD clade</taxon>
        <taxon>Arundinoideae</taxon>
        <taxon>Arundineae</taxon>
        <taxon>Arundo</taxon>
    </lineage>
</organism>